<keyword evidence="3" id="KW-1185">Reference proteome</keyword>
<dbReference type="Proteomes" id="UP000195781">
    <property type="component" value="Unassembled WGS sequence"/>
</dbReference>
<dbReference type="Pfam" id="PF21570">
    <property type="entry name" value="ArgZ-like_C_2nd"/>
    <property type="match status" value="1"/>
</dbReference>
<dbReference type="Gene3D" id="3.40.50.10690">
    <property type="entry name" value="putative lor/sdh protein like domains"/>
    <property type="match status" value="1"/>
</dbReference>
<reference evidence="3" key="1">
    <citation type="submission" date="2017-04" db="EMBL/GenBank/DDBJ databases">
        <title>Function of individual gut microbiota members based on whole genome sequencing of pure cultures obtained from chicken caecum.</title>
        <authorList>
            <person name="Medvecky M."/>
            <person name="Cejkova D."/>
            <person name="Polansky O."/>
            <person name="Karasova D."/>
            <person name="Kubasova T."/>
            <person name="Cizek A."/>
            <person name="Rychlik I."/>
        </authorList>
    </citation>
    <scope>NUCLEOTIDE SEQUENCE [LARGE SCALE GENOMIC DNA]</scope>
    <source>
        <strain evidence="3">An5</strain>
    </source>
</reference>
<dbReference type="RefSeq" id="WP_094336073.1">
    <property type="nucleotide sequence ID" value="NZ_NFIE01000032.1"/>
</dbReference>
<proteinExistence type="predicted"/>
<accession>A0A1Y3XFE5</accession>
<evidence type="ECO:0000259" key="1">
    <source>
        <dbReference type="Pfam" id="PF21570"/>
    </source>
</evidence>
<dbReference type="Gene3D" id="2.40.420.10">
    <property type="entry name" value="conserved putative lor/sdh protein from methanococcus maripaludis s2 domain"/>
    <property type="match status" value="1"/>
</dbReference>
<feature type="domain" description="Arginine dihydrolase ArgZ/ArgE-like C-terminal second subdomain" evidence="1">
    <location>
        <begin position="150"/>
        <end position="362"/>
    </location>
</feature>
<organism evidence="2 3">
    <name type="scientific">[Collinsella] massiliensis</name>
    <dbReference type="NCBI Taxonomy" id="1232426"/>
    <lineage>
        <taxon>Bacteria</taxon>
        <taxon>Bacillati</taxon>
        <taxon>Actinomycetota</taxon>
        <taxon>Coriobacteriia</taxon>
        <taxon>Coriobacteriales</taxon>
        <taxon>Coriobacteriaceae</taxon>
        <taxon>Enorma</taxon>
    </lineage>
</organism>
<protein>
    <recommendedName>
        <fullName evidence="1">Arginine dihydrolase ArgZ/ArgE-like C-terminal second subdomain domain-containing protein</fullName>
    </recommendedName>
</protein>
<comment type="caution">
    <text evidence="2">The sequence shown here is derived from an EMBL/GenBank/DDBJ whole genome shotgun (WGS) entry which is preliminary data.</text>
</comment>
<dbReference type="InterPro" id="IPR048963">
    <property type="entry name" value="ArgZ/ArgE-like_C_2nd"/>
</dbReference>
<dbReference type="AlphaFoldDB" id="A0A1Y3XFE5"/>
<gene>
    <name evidence="2" type="ORF">B5G02_09720</name>
</gene>
<sequence length="371" mass="40788">MFAMPVYRTPDFSQEPFASAPDATLAEVEADGIAPEGFHSTSVFPEYVKVGGTWLLPRHSRMDASIVVARNEAGERMLRVVENRNLRAGDLVVLGRTEDAEEGIYVHADCFDDPCAEQADRSDKFAFRQARSRETSFARDYDRLYERLRHDRDHGKIVWVMGPAFAFDADARRAMQRIIEAGFVDGIMAGNALATHDLEAATLHTALGQDIYTQQTQRNGHYNHLEVINRVRRAGSIEAFVRTEGIEDGIVAGCVRQGVPLVLAGSIRDDGPLPGVIGDAYEAQAAMRAMVSDATTVICMATMLHTIATGNMTPSYTFDEQGAIRPVFFYTVDVSEFVTNKLLDRGSVSATSFIANVQNFIVIVAKGLGLM</sequence>
<name>A0A1Y3XFE5_9ACTN</name>
<evidence type="ECO:0000313" key="2">
    <source>
        <dbReference type="EMBL" id="OUN84255.1"/>
    </source>
</evidence>
<evidence type="ECO:0000313" key="3">
    <source>
        <dbReference type="Proteomes" id="UP000195781"/>
    </source>
</evidence>
<dbReference type="OrthoDB" id="5386290at2"/>
<dbReference type="EMBL" id="NFIE01000032">
    <property type="protein sequence ID" value="OUN84255.1"/>
    <property type="molecule type" value="Genomic_DNA"/>
</dbReference>